<dbReference type="PANTHER" id="PTHR47199">
    <property type="entry name" value="PHOTOSYSTEM II STABILITY/ASSEMBLY FACTOR HCF136, CHLOROPLASTIC"/>
    <property type="match status" value="1"/>
</dbReference>
<comment type="caution">
    <text evidence="1">The sequence shown here is derived from an EMBL/GenBank/DDBJ whole genome shotgun (WGS) entry which is preliminary data.</text>
</comment>
<dbReference type="InterPro" id="IPR015943">
    <property type="entry name" value="WD40/YVTN_repeat-like_dom_sf"/>
</dbReference>
<evidence type="ECO:0008006" key="3">
    <source>
        <dbReference type="Google" id="ProtNLM"/>
    </source>
</evidence>
<sequence>MKKIPFIIFLFLSLACSKDDETIVESDVIKITSTPPDFVRIGEIVTFSGNNLDRITAFKVENKFGKIIEANEREIKVSIPTVYKTSFSLKAYDGFTAVESIPLKLLGTYPQENHFTYDIYKIQLIDETQAFCITNNNIYKSINGGKNWTLQFSTNLNITSIYFVNKDVGWFGTMEGKLFKTVNGGNTFTEIFQSIVNYQARPIMDIKFNNLNDGYILNSKGDIYKTENGIDFQQIYDYPHEEYGDAIEFRNIAIKDDFLIANSEYALIVKKPGSPNFEIIDFEKSVWDIQIVNSNRIYLSTYWDDSLRLLKSNDYGNNWEVTSNTRIQEFHFIDENTGIGFAPNEGNDYHIVYETNDGGKNWNHQFKFNDFEFGTAIDFYGNSGMISGMRGKLWHHILP</sequence>
<dbReference type="AlphaFoldDB" id="A0A2T6ALF5"/>
<accession>A0A2T6ALF5</accession>
<dbReference type="InterPro" id="IPR036278">
    <property type="entry name" value="Sialidase_sf"/>
</dbReference>
<proteinExistence type="predicted"/>
<reference evidence="1 2" key="1">
    <citation type="submission" date="2018-04" db="EMBL/GenBank/DDBJ databases">
        <title>Genomic Encyclopedia of Archaeal and Bacterial Type Strains, Phase II (KMG-II): from individual species to whole genera.</title>
        <authorList>
            <person name="Goeker M."/>
        </authorList>
    </citation>
    <scope>NUCLEOTIDE SEQUENCE [LARGE SCALE GENOMIC DNA]</scope>
    <source>
        <strain evidence="1 2">DSM 23082</strain>
    </source>
</reference>
<keyword evidence="2" id="KW-1185">Reference proteome</keyword>
<dbReference type="SUPFAM" id="SSF50939">
    <property type="entry name" value="Sialidases"/>
    <property type="match status" value="1"/>
</dbReference>
<name>A0A2T6ALF5_9FLAO</name>
<dbReference type="Proteomes" id="UP000244174">
    <property type="component" value="Unassembled WGS sequence"/>
</dbReference>
<evidence type="ECO:0000313" key="2">
    <source>
        <dbReference type="Proteomes" id="UP000244174"/>
    </source>
</evidence>
<evidence type="ECO:0000313" key="1">
    <source>
        <dbReference type="EMBL" id="PTX44658.1"/>
    </source>
</evidence>
<dbReference type="Gene3D" id="2.130.10.10">
    <property type="entry name" value="YVTN repeat-like/Quinoprotein amine dehydrogenase"/>
    <property type="match status" value="2"/>
</dbReference>
<organism evidence="1 2">
    <name type="scientific">Christiangramia gaetbulicola</name>
    <dbReference type="NCBI Taxonomy" id="703340"/>
    <lineage>
        <taxon>Bacteria</taxon>
        <taxon>Pseudomonadati</taxon>
        <taxon>Bacteroidota</taxon>
        <taxon>Flavobacteriia</taxon>
        <taxon>Flavobacteriales</taxon>
        <taxon>Flavobacteriaceae</taxon>
        <taxon>Christiangramia</taxon>
    </lineage>
</organism>
<dbReference type="PROSITE" id="PS51257">
    <property type="entry name" value="PROKAR_LIPOPROTEIN"/>
    <property type="match status" value="1"/>
</dbReference>
<dbReference type="EMBL" id="QBKQ01000001">
    <property type="protein sequence ID" value="PTX44658.1"/>
    <property type="molecule type" value="Genomic_DNA"/>
</dbReference>
<dbReference type="PANTHER" id="PTHR47199:SF2">
    <property type="entry name" value="PHOTOSYSTEM II STABILITY_ASSEMBLY FACTOR HCF136, CHLOROPLASTIC"/>
    <property type="match status" value="1"/>
</dbReference>
<dbReference type="OrthoDB" id="9764804at2"/>
<gene>
    <name evidence="1" type="ORF">C8P64_0640</name>
</gene>
<dbReference type="RefSeq" id="WP_108170594.1">
    <property type="nucleotide sequence ID" value="NZ_QBKQ01000001.1"/>
</dbReference>
<protein>
    <recommendedName>
        <fullName evidence="3">IPT/TIG domain-containing protein</fullName>
    </recommendedName>
</protein>